<dbReference type="RefSeq" id="WP_143567677.1">
    <property type="nucleotide sequence ID" value="NZ_JAKJQX010000027.1"/>
</dbReference>
<name>A0AAJ2TKN7_STEMA</name>
<protein>
    <submittedName>
        <fullName evidence="2">Uncharacterized protein</fullName>
    </submittedName>
</protein>
<keyword evidence="1" id="KW-0732">Signal</keyword>
<sequence>MMISRATARWTTTRMQVASLILSVISCGASGASLSPEQEYTLQAHVLLQDDAEARQVLRTQHGHAEPSQAIDWQPIIEDVPAWLSRQAFPTPAVTTTVTFAEALAARLTRVRCTALDFTPLGSPEIGLYRLVCQLPDIEPLRSDYLAMHAAPDSERLARVDAFFLRWASLLRNAPDVARCTPVISRYQARSGSEHAQRAQQLYQTILGRLLPFDSWLGAPLSEGAEETCDP</sequence>
<organism evidence="2 3">
    <name type="scientific">Stenotrophomonas maltophilia</name>
    <name type="common">Pseudomonas maltophilia</name>
    <name type="synonym">Xanthomonas maltophilia</name>
    <dbReference type="NCBI Taxonomy" id="40324"/>
    <lineage>
        <taxon>Bacteria</taxon>
        <taxon>Pseudomonadati</taxon>
        <taxon>Pseudomonadota</taxon>
        <taxon>Gammaproteobacteria</taxon>
        <taxon>Lysobacterales</taxon>
        <taxon>Lysobacteraceae</taxon>
        <taxon>Stenotrophomonas</taxon>
        <taxon>Stenotrophomonas maltophilia group</taxon>
    </lineage>
</organism>
<comment type="caution">
    <text evidence="2">The sequence shown here is derived from an EMBL/GenBank/DDBJ whole genome shotgun (WGS) entry which is preliminary data.</text>
</comment>
<proteinExistence type="predicted"/>
<reference evidence="2" key="1">
    <citation type="submission" date="2023-12" db="EMBL/GenBank/DDBJ databases">
        <title>'Antibacterial potential of Stenotrophomonas maltophilia cystic fibrosis isolates' (manuscript under preparation).</title>
        <authorList>
            <person name="Crisan C.V."/>
            <person name="Pettis M."/>
            <person name="Goldberg J.B."/>
        </authorList>
    </citation>
    <scope>NUCLEOTIDE SEQUENCE</scope>
    <source>
        <strain evidence="2">CCV129</strain>
    </source>
</reference>
<dbReference type="PROSITE" id="PS51257">
    <property type="entry name" value="PROKAR_LIPOPROTEIN"/>
    <property type="match status" value="1"/>
</dbReference>
<gene>
    <name evidence="2" type="ORF">U4I38_11765</name>
</gene>
<feature type="signal peptide" evidence="1">
    <location>
        <begin position="1"/>
        <end position="31"/>
    </location>
</feature>
<evidence type="ECO:0000256" key="1">
    <source>
        <dbReference type="SAM" id="SignalP"/>
    </source>
</evidence>
<evidence type="ECO:0000313" key="3">
    <source>
        <dbReference type="Proteomes" id="UP001288387"/>
    </source>
</evidence>
<dbReference type="AlphaFoldDB" id="A0AAJ2TKN7"/>
<dbReference type="EMBL" id="JAXRVB010000011">
    <property type="protein sequence ID" value="MDZ5765147.1"/>
    <property type="molecule type" value="Genomic_DNA"/>
</dbReference>
<dbReference type="Proteomes" id="UP001288387">
    <property type="component" value="Unassembled WGS sequence"/>
</dbReference>
<evidence type="ECO:0000313" key="2">
    <source>
        <dbReference type="EMBL" id="MDZ5765147.1"/>
    </source>
</evidence>
<feature type="chain" id="PRO_5042573923" evidence="1">
    <location>
        <begin position="32"/>
        <end position="231"/>
    </location>
</feature>
<accession>A0AAJ2TKN7</accession>